<protein>
    <recommendedName>
        <fullName evidence="4">NADH dehydrogenase subunit I</fullName>
    </recommendedName>
</protein>
<name>A0A0P1GZG2_9RHOB</name>
<sequence>MSDLKQALLDAKYVDMISLGDFVVRDCGLPDVDAEGNLMPQASEIAAALFRWAADVPAGSDNTARAAAGADQSDQSGGDKILPEAAAEPDADKQESA</sequence>
<evidence type="ECO:0008006" key="4">
    <source>
        <dbReference type="Google" id="ProtNLM"/>
    </source>
</evidence>
<organism evidence="2 3">
    <name type="scientific">Tropicibacter naphthalenivorans</name>
    <dbReference type="NCBI Taxonomy" id="441103"/>
    <lineage>
        <taxon>Bacteria</taxon>
        <taxon>Pseudomonadati</taxon>
        <taxon>Pseudomonadota</taxon>
        <taxon>Alphaproteobacteria</taxon>
        <taxon>Rhodobacterales</taxon>
        <taxon>Roseobacteraceae</taxon>
        <taxon>Tropicibacter</taxon>
    </lineage>
</organism>
<accession>A0A0P1GZG2</accession>
<dbReference type="Proteomes" id="UP000054935">
    <property type="component" value="Unassembled WGS sequence"/>
</dbReference>
<evidence type="ECO:0000313" key="3">
    <source>
        <dbReference type="Proteomes" id="UP000054935"/>
    </source>
</evidence>
<evidence type="ECO:0000256" key="1">
    <source>
        <dbReference type="SAM" id="MobiDB-lite"/>
    </source>
</evidence>
<dbReference type="AlphaFoldDB" id="A0A0P1GZG2"/>
<proteinExistence type="predicted"/>
<dbReference type="RefSeq" id="WP_058248402.1">
    <property type="nucleotide sequence ID" value="NZ_CYSE01000005.1"/>
</dbReference>
<keyword evidence="3" id="KW-1185">Reference proteome</keyword>
<evidence type="ECO:0000313" key="2">
    <source>
        <dbReference type="EMBL" id="CUH80307.1"/>
    </source>
</evidence>
<dbReference type="STRING" id="441103.TRN7648_02921"/>
<gene>
    <name evidence="2" type="ORF">TRN7648_02921</name>
</gene>
<dbReference type="OrthoDB" id="7875865at2"/>
<feature type="region of interest" description="Disordered" evidence="1">
    <location>
        <begin position="61"/>
        <end position="97"/>
    </location>
</feature>
<reference evidence="2 3" key="1">
    <citation type="submission" date="2015-09" db="EMBL/GenBank/DDBJ databases">
        <authorList>
            <consortium name="Swine Surveillance"/>
        </authorList>
    </citation>
    <scope>NUCLEOTIDE SEQUENCE [LARGE SCALE GENOMIC DNA]</scope>
    <source>
        <strain evidence="2 3">CECT 7648</strain>
    </source>
</reference>
<dbReference type="EMBL" id="CYSE01000005">
    <property type="protein sequence ID" value="CUH80307.1"/>
    <property type="molecule type" value="Genomic_DNA"/>
</dbReference>